<sequence length="533" mass="58565">MALFISLTAMAELSVTQGSAVAAESGSQSSSPQPEWTYTLRPDDTVQAVARRVLSSQHSVRDLMRVNGLTKANKLQAGDTLNIPLSWLEERPEPAVAVAVNGTAHHVSPRHDRQRPLKPQQQLYSGDEIRTLTGFVVIQLADGSVVRLGPHSQMTFNRLTRYRKTAMVDTRLRLRQGSLETEVQPMETEGSRFEVHTPSAVAAVRGTDFRLQALNGHTRLQVTAGSVAFGPPGEAEMVPAGYGAISGGQTRDPVDIRPLPPQPEGSPIPNVIESLPATVKWQGSAPDDRFQVDIFNEQSQAWIDRRTVEEPQTALKNLDNGRYRIRVAALTDNGIAGEPWQETVTVEQKALSARLSSPADGASLKDDMPSFQWAYQGTNEIGRIEIARNSDFTGSIATSEWAPDARAIPSKPLAPDQYYWRVVTRAGGDSEATSESRTFTIEGTLPPTAIINVNYIDSQVRIFWEAIDGADGYRMQLAEDPGFDNIVREAEIDNTTAALRLIPGRRYFVRLQALSDTADKNGRWGSPRELFVN</sequence>
<dbReference type="SUPFAM" id="SSF54106">
    <property type="entry name" value="LysM domain"/>
    <property type="match status" value="1"/>
</dbReference>
<dbReference type="Proteomes" id="UP000245887">
    <property type="component" value="Unassembled WGS sequence"/>
</dbReference>
<dbReference type="InterPro" id="IPR036779">
    <property type="entry name" value="LysM_dom_sf"/>
</dbReference>
<dbReference type="InterPro" id="IPR036116">
    <property type="entry name" value="FN3_sf"/>
</dbReference>
<dbReference type="Gene3D" id="2.60.40.10">
    <property type="entry name" value="Immunoglobulins"/>
    <property type="match status" value="2"/>
</dbReference>
<protein>
    <submittedName>
        <fullName evidence="2">FecR family protein</fullName>
    </submittedName>
</protein>
<reference evidence="2 3" key="1">
    <citation type="submission" date="2018-04" db="EMBL/GenBank/DDBJ databases">
        <title>Genomic Encyclopedia of Type Strains, Phase IV (KMG-IV): sequencing the most valuable type-strain genomes for metagenomic binning, comparative biology and taxonomic classification.</title>
        <authorList>
            <person name="Goeker M."/>
        </authorList>
    </citation>
    <scope>NUCLEOTIDE SEQUENCE [LARGE SCALE GENOMIC DNA]</scope>
    <source>
        <strain evidence="2 3">DSM 28688</strain>
    </source>
</reference>
<dbReference type="EMBL" id="QEKQ01000011">
    <property type="protein sequence ID" value="PVY69802.1"/>
    <property type="molecule type" value="Genomic_DNA"/>
</dbReference>
<gene>
    <name evidence="2" type="ORF">C8D92_11130</name>
</gene>
<dbReference type="InterPro" id="IPR006860">
    <property type="entry name" value="FecR"/>
</dbReference>
<dbReference type="SUPFAM" id="SSF49265">
    <property type="entry name" value="Fibronectin type III"/>
    <property type="match status" value="1"/>
</dbReference>
<dbReference type="Pfam" id="PF04773">
    <property type="entry name" value="FecR"/>
    <property type="match status" value="1"/>
</dbReference>
<dbReference type="InterPro" id="IPR013783">
    <property type="entry name" value="Ig-like_fold"/>
</dbReference>
<proteinExistence type="predicted"/>
<dbReference type="RefSeq" id="WP_243402470.1">
    <property type="nucleotide sequence ID" value="NZ_QEKQ01000011.1"/>
</dbReference>
<dbReference type="Pfam" id="PF01476">
    <property type="entry name" value="LysM"/>
    <property type="match status" value="1"/>
</dbReference>
<accession>A0A2U1CTC5</accession>
<dbReference type="SMART" id="SM00060">
    <property type="entry name" value="FN3"/>
    <property type="match status" value="2"/>
</dbReference>
<comment type="caution">
    <text evidence="2">The sequence shown here is derived from an EMBL/GenBank/DDBJ whole genome shotgun (WGS) entry which is preliminary data.</text>
</comment>
<evidence type="ECO:0000313" key="2">
    <source>
        <dbReference type="EMBL" id="PVY69802.1"/>
    </source>
</evidence>
<organism evidence="2 3">
    <name type="scientific">Tamilnaduibacter salinus</name>
    <dbReference type="NCBI Taxonomy" id="1484056"/>
    <lineage>
        <taxon>Bacteria</taxon>
        <taxon>Pseudomonadati</taxon>
        <taxon>Pseudomonadota</taxon>
        <taxon>Gammaproteobacteria</taxon>
        <taxon>Pseudomonadales</taxon>
        <taxon>Marinobacteraceae</taxon>
        <taxon>Tamilnaduibacter</taxon>
    </lineage>
</organism>
<dbReference type="AlphaFoldDB" id="A0A2U1CTC5"/>
<dbReference type="InterPro" id="IPR003961">
    <property type="entry name" value="FN3_dom"/>
</dbReference>
<dbReference type="Gene3D" id="3.10.350.10">
    <property type="entry name" value="LysM domain"/>
    <property type="match status" value="1"/>
</dbReference>
<dbReference type="PANTHER" id="PTHR38731:SF1">
    <property type="entry name" value="FECR PROTEIN DOMAIN-CONTAINING PROTEIN"/>
    <property type="match status" value="1"/>
</dbReference>
<dbReference type="PROSITE" id="PS51782">
    <property type="entry name" value="LYSM"/>
    <property type="match status" value="1"/>
</dbReference>
<evidence type="ECO:0000259" key="1">
    <source>
        <dbReference type="PROSITE" id="PS51782"/>
    </source>
</evidence>
<dbReference type="Gene3D" id="2.60.120.1440">
    <property type="match status" value="1"/>
</dbReference>
<evidence type="ECO:0000313" key="3">
    <source>
        <dbReference type="Proteomes" id="UP000245887"/>
    </source>
</evidence>
<name>A0A2U1CTC5_9GAMM</name>
<feature type="domain" description="LysM" evidence="1">
    <location>
        <begin position="36"/>
        <end position="83"/>
    </location>
</feature>
<dbReference type="PANTHER" id="PTHR38731">
    <property type="entry name" value="LIPL45-RELATED LIPOPROTEIN-RELATED"/>
    <property type="match status" value="1"/>
</dbReference>
<dbReference type="InterPro" id="IPR018392">
    <property type="entry name" value="LysM"/>
</dbReference>
<dbReference type="SMART" id="SM00257">
    <property type="entry name" value="LysM"/>
    <property type="match status" value="1"/>
</dbReference>